<dbReference type="KEGG" id="ngv:CDO52_13780"/>
<feature type="domain" description="SnoaL-like" evidence="1">
    <location>
        <begin position="11"/>
        <end position="101"/>
    </location>
</feature>
<evidence type="ECO:0000313" key="2">
    <source>
        <dbReference type="EMBL" id="ASU83711.1"/>
    </source>
</evidence>
<proteinExistence type="predicted"/>
<reference evidence="2 3" key="1">
    <citation type="submission" date="2017-08" db="EMBL/GenBank/DDBJ databases">
        <title>The complete genome sequence of Nocardiopsis gilva YIM 90087.</title>
        <authorList>
            <person name="Yin M."/>
            <person name="Tang S."/>
        </authorList>
    </citation>
    <scope>NUCLEOTIDE SEQUENCE [LARGE SCALE GENOMIC DNA]</scope>
    <source>
        <strain evidence="2 3">YIM 90087</strain>
    </source>
</reference>
<gene>
    <name evidence="2" type="ORF">CDO52_13780</name>
</gene>
<dbReference type="InterPro" id="IPR032710">
    <property type="entry name" value="NTF2-like_dom_sf"/>
</dbReference>
<organism evidence="2 3">
    <name type="scientific">Nocardiopsis gilva YIM 90087</name>
    <dbReference type="NCBI Taxonomy" id="1235441"/>
    <lineage>
        <taxon>Bacteria</taxon>
        <taxon>Bacillati</taxon>
        <taxon>Actinomycetota</taxon>
        <taxon>Actinomycetes</taxon>
        <taxon>Streptosporangiales</taxon>
        <taxon>Nocardiopsidaceae</taxon>
        <taxon>Nocardiopsis</taxon>
    </lineage>
</organism>
<keyword evidence="3" id="KW-1185">Reference proteome</keyword>
<dbReference type="AlphaFoldDB" id="A0A223S6H2"/>
<evidence type="ECO:0000313" key="3">
    <source>
        <dbReference type="Proteomes" id="UP000215005"/>
    </source>
</evidence>
<dbReference type="RefSeq" id="WP_017616643.1">
    <property type="nucleotide sequence ID" value="NZ_ANBG01000009.1"/>
</dbReference>
<sequence>MSTATLPAPLDRFFDVVNSGDSQGFLDFFGTDGVVNDWGREFTGRQEISGWNDREFIGANMRLDVEDVALRDSEVAVTAQVTSSGFNGPSTFTFVIEGEQIKLMRITA</sequence>
<protein>
    <submittedName>
        <fullName evidence="2">Nuclear transport factor 2 family protein</fullName>
    </submittedName>
</protein>
<dbReference type="InterPro" id="IPR037401">
    <property type="entry name" value="SnoaL-like"/>
</dbReference>
<dbReference type="SUPFAM" id="SSF54427">
    <property type="entry name" value="NTF2-like"/>
    <property type="match status" value="1"/>
</dbReference>
<accession>A0A223S6H2</accession>
<dbReference type="Gene3D" id="3.10.450.50">
    <property type="match status" value="1"/>
</dbReference>
<evidence type="ECO:0000259" key="1">
    <source>
        <dbReference type="Pfam" id="PF12680"/>
    </source>
</evidence>
<dbReference type="Pfam" id="PF12680">
    <property type="entry name" value="SnoaL_2"/>
    <property type="match status" value="1"/>
</dbReference>
<name>A0A223S6H2_9ACTN</name>
<dbReference type="EMBL" id="CP022753">
    <property type="protein sequence ID" value="ASU83711.1"/>
    <property type="molecule type" value="Genomic_DNA"/>
</dbReference>
<dbReference type="OrthoDB" id="8080938at2"/>
<dbReference type="Proteomes" id="UP000215005">
    <property type="component" value="Chromosome"/>
</dbReference>